<dbReference type="Pfam" id="PF07676">
    <property type="entry name" value="PD40"/>
    <property type="match status" value="1"/>
</dbReference>
<reference evidence="3 5" key="1">
    <citation type="submission" date="2019-07" db="EMBL/GenBank/DDBJ databases">
        <authorList>
            <person name="Qu J.-H."/>
        </authorList>
    </citation>
    <scope>NUCLEOTIDE SEQUENCE [LARGE SCALE GENOMIC DNA]</scope>
    <source>
        <strain evidence="3 5">MDT1-10-3</strain>
    </source>
</reference>
<evidence type="ECO:0000256" key="2">
    <source>
        <dbReference type="SAM" id="SignalP"/>
    </source>
</evidence>
<dbReference type="InterPro" id="IPR011042">
    <property type="entry name" value="6-blade_b-propeller_TolB-like"/>
</dbReference>
<dbReference type="AlphaFoldDB" id="A0A5M8QC67"/>
<keyword evidence="2" id="KW-0732">Signal</keyword>
<gene>
    <name evidence="4" type="ORF">ACD591_08290</name>
    <name evidence="3" type="ORF">FOE74_15820</name>
</gene>
<organism evidence="3 5">
    <name type="scientific">Rufibacter glacialis</name>
    <dbReference type="NCBI Taxonomy" id="1259555"/>
    <lineage>
        <taxon>Bacteria</taxon>
        <taxon>Pseudomonadati</taxon>
        <taxon>Bacteroidota</taxon>
        <taxon>Cytophagia</taxon>
        <taxon>Cytophagales</taxon>
        <taxon>Hymenobacteraceae</taxon>
        <taxon>Rufibacter</taxon>
    </lineage>
</organism>
<dbReference type="PANTHER" id="PTHR36842">
    <property type="entry name" value="PROTEIN TOLB HOMOLOG"/>
    <property type="match status" value="1"/>
</dbReference>
<dbReference type="SUPFAM" id="SSF50969">
    <property type="entry name" value="YVTN repeat-like/Quinoprotein amine dehydrogenase"/>
    <property type="match status" value="1"/>
</dbReference>
<dbReference type="EMBL" id="VKKZ01000022">
    <property type="protein sequence ID" value="KAA6432554.1"/>
    <property type="molecule type" value="Genomic_DNA"/>
</dbReference>
<evidence type="ECO:0000313" key="3">
    <source>
        <dbReference type="EMBL" id="KAA6432554.1"/>
    </source>
</evidence>
<evidence type="ECO:0000313" key="5">
    <source>
        <dbReference type="Proteomes" id="UP000323866"/>
    </source>
</evidence>
<sequence length="292" mass="32341">MKHTYLTIILSFWAAGAVAQGVPDTDIFLVPLKKQKETYQVGAPLNITQRPGYDNQPSFTPDGKSVLYASQRNGQPTDIYQYFLKEKKTSQLTATPEAEYSPLVMPDAQSFTVVRGKEQHLWRFPLKPAASSPALVLQMPQLIGYHVWYNQDSMLVAAFPETPPMSLYLAVPGKKEPVKLEESVGRCLQKVPRQQAISFLVPVSDAVADIKLIHLKTMERETLVQALPGSQDYAWTPDGQLLMAQGSKIFLFRPGAGGKWKEVADLSTKGIKNITRLAVSPTGKHLSFVATL</sequence>
<keyword evidence="6" id="KW-1185">Reference proteome</keyword>
<comment type="similarity">
    <text evidence="1">Belongs to the TolB family.</text>
</comment>
<dbReference type="InterPro" id="IPR011044">
    <property type="entry name" value="Quino_amine_DH_bsu"/>
</dbReference>
<accession>A0A5M8QC67</accession>
<evidence type="ECO:0000313" key="4">
    <source>
        <dbReference type="EMBL" id="MFA1771287.1"/>
    </source>
</evidence>
<protein>
    <submittedName>
        <fullName evidence="4">PD40 domain-containing protein</fullName>
    </submittedName>
</protein>
<evidence type="ECO:0000256" key="1">
    <source>
        <dbReference type="ARBA" id="ARBA00009820"/>
    </source>
</evidence>
<dbReference type="OrthoDB" id="9797498at2"/>
<dbReference type="PANTHER" id="PTHR36842:SF1">
    <property type="entry name" value="PROTEIN TOLB"/>
    <property type="match status" value="1"/>
</dbReference>
<evidence type="ECO:0000313" key="6">
    <source>
        <dbReference type="Proteomes" id="UP001570846"/>
    </source>
</evidence>
<dbReference type="InterPro" id="IPR011659">
    <property type="entry name" value="WD40"/>
</dbReference>
<name>A0A5M8QC67_9BACT</name>
<reference evidence="3 5" key="2">
    <citation type="submission" date="2019-09" db="EMBL/GenBank/DDBJ databases">
        <title>A bacterium isolated from glacier soil.</title>
        <authorList>
            <person name="Liu Q."/>
        </authorList>
    </citation>
    <scope>NUCLEOTIDE SEQUENCE [LARGE SCALE GENOMIC DNA]</scope>
    <source>
        <strain evidence="3 5">MDT1-10-3</strain>
    </source>
</reference>
<reference evidence="4 6" key="3">
    <citation type="submission" date="2024-08" db="EMBL/GenBank/DDBJ databases">
        <authorList>
            <person name="Wei W."/>
        </authorList>
    </citation>
    <scope>NUCLEOTIDE SEQUENCE [LARGE SCALE GENOMIC DNA]</scope>
    <source>
        <strain evidence="4 6">XU2</strain>
    </source>
</reference>
<dbReference type="EMBL" id="JBGOGF010000004">
    <property type="protein sequence ID" value="MFA1771287.1"/>
    <property type="molecule type" value="Genomic_DNA"/>
</dbReference>
<comment type="caution">
    <text evidence="3">The sequence shown here is derived from an EMBL/GenBank/DDBJ whole genome shotgun (WGS) entry which is preliminary data.</text>
</comment>
<proteinExistence type="inferred from homology"/>
<dbReference type="RefSeq" id="WP_149099585.1">
    <property type="nucleotide sequence ID" value="NZ_BMMG01000005.1"/>
</dbReference>
<dbReference type="Gene3D" id="2.120.10.30">
    <property type="entry name" value="TolB, C-terminal domain"/>
    <property type="match status" value="1"/>
</dbReference>
<feature type="signal peptide" evidence="2">
    <location>
        <begin position="1"/>
        <end position="19"/>
    </location>
</feature>
<dbReference type="Proteomes" id="UP000323866">
    <property type="component" value="Unassembled WGS sequence"/>
</dbReference>
<dbReference type="Proteomes" id="UP001570846">
    <property type="component" value="Unassembled WGS sequence"/>
</dbReference>
<feature type="chain" id="PRO_5024342979" evidence="2">
    <location>
        <begin position="20"/>
        <end position="292"/>
    </location>
</feature>